<name>A0A6C0LED7_9ZZZZ</name>
<proteinExistence type="predicted"/>
<keyword evidence="1" id="KW-0812">Transmembrane</keyword>
<feature type="transmembrane region" description="Helical" evidence="1">
    <location>
        <begin position="253"/>
        <end position="271"/>
    </location>
</feature>
<feature type="transmembrane region" description="Helical" evidence="1">
    <location>
        <begin position="329"/>
        <end position="350"/>
    </location>
</feature>
<protein>
    <submittedName>
        <fullName evidence="2">Uncharacterized protein</fullName>
    </submittedName>
</protein>
<accession>A0A6C0LED7</accession>
<dbReference type="AlphaFoldDB" id="A0A6C0LED7"/>
<organism evidence="2">
    <name type="scientific">viral metagenome</name>
    <dbReference type="NCBI Taxonomy" id="1070528"/>
    <lineage>
        <taxon>unclassified sequences</taxon>
        <taxon>metagenomes</taxon>
        <taxon>organismal metagenomes</taxon>
    </lineage>
</organism>
<keyword evidence="1" id="KW-1133">Transmembrane helix</keyword>
<reference evidence="2" key="1">
    <citation type="journal article" date="2020" name="Nature">
        <title>Giant virus diversity and host interactions through global metagenomics.</title>
        <authorList>
            <person name="Schulz F."/>
            <person name="Roux S."/>
            <person name="Paez-Espino D."/>
            <person name="Jungbluth S."/>
            <person name="Walsh D.A."/>
            <person name="Denef V.J."/>
            <person name="McMahon K.D."/>
            <person name="Konstantinidis K.T."/>
            <person name="Eloe-Fadrosh E.A."/>
            <person name="Kyrpides N.C."/>
            <person name="Woyke T."/>
        </authorList>
    </citation>
    <scope>NUCLEOTIDE SEQUENCE</scope>
    <source>
        <strain evidence="2">GVMAG-M-3300027791-30</strain>
    </source>
</reference>
<evidence type="ECO:0000256" key="1">
    <source>
        <dbReference type="SAM" id="Phobius"/>
    </source>
</evidence>
<dbReference type="EMBL" id="MN740476">
    <property type="protein sequence ID" value="QHU28923.1"/>
    <property type="molecule type" value="Genomic_DNA"/>
</dbReference>
<keyword evidence="1" id="KW-0472">Membrane</keyword>
<evidence type="ECO:0000313" key="2">
    <source>
        <dbReference type="EMBL" id="QHU28923.1"/>
    </source>
</evidence>
<sequence length="521" mass="59431">MTDVYCPNKKCISKITNKNYKPFPIELIVYKDPYDALTSSAEEERDKFIHESQINIMNTLRYFNYIYDNAPKLILDNYSIAENLSFSWPPKLGSRYKLTAFPYPKSTFILSAVYETISNAVDAYTFPGWMIQRRNSLDFNNSIYNNNYFRPYQDIEVVHACYPPPGNVYPFCDDGGYWLYLATGSGVFWNTGKCFVSLNKLSLLYDLYNHSLKTRREIATLNEINKSKGKPLPLPPVVGLSIQDMVDRMKGKGGGFSIMVAIFTIVHSLNLHKLTVKIVGFKNIAPSDGGKAAWDNFISRTFLILYLIAVTIIQMFVNIKNKSKKQIALVILTCLIILAALIYFFLFVIFEDFFRGLGWMTLDMALKETNMTVYQFVEECVLGTQKNPICNSLAMTQIFDLDTEIYTHALGYDSFILTSQPNKTGTWEVEICDLRNFDKEHHLVINGGICGTYKDKGNIMKKPSPIIPKDERFILKAGPIIFDPSGPPFYKPTNECDCVEGSERLCVSCKNYLSEKLCLNK</sequence>
<feature type="transmembrane region" description="Helical" evidence="1">
    <location>
        <begin position="297"/>
        <end position="317"/>
    </location>
</feature>